<feature type="region of interest" description="Disordered" evidence="1">
    <location>
        <begin position="30"/>
        <end position="129"/>
    </location>
</feature>
<dbReference type="AlphaFoldDB" id="A0A084B1L1"/>
<evidence type="ECO:0000256" key="1">
    <source>
        <dbReference type="SAM" id="MobiDB-lite"/>
    </source>
</evidence>
<accession>A0A084B1L1</accession>
<proteinExistence type="predicted"/>
<sequence length="269" mass="29167">MLNILGQGKGDKYWPAANMLGTPQACFGTRAHHAHRQRRIPVADKSLDPPTPGGQWKSPRASSTSTPRSCATPYADRSRSKAGPRCARPTWSFPPTPLSATPSTRVPPGTHSTTMPERRTGSTPSGRGGTHAAYTIGVLADFSRYLRATLAFTNDLARDMKHRASLTVQNDLDKGEKENPLTDFERRRKSDLFASIVASKSLHISDKTPAPLAQEGVEGISAGVETVGRVLTTATYHILAHKDTILPRLCEELGVLMLAAEPLRGLREL</sequence>
<evidence type="ECO:0000313" key="3">
    <source>
        <dbReference type="Proteomes" id="UP000028045"/>
    </source>
</evidence>
<keyword evidence="3" id="KW-1185">Reference proteome</keyword>
<dbReference type="Proteomes" id="UP000028045">
    <property type="component" value="Unassembled WGS sequence"/>
</dbReference>
<organism evidence="2 3">
    <name type="scientific">Stachybotrys chartarum (strain CBS 109288 / IBT 7711)</name>
    <name type="common">Toxic black mold</name>
    <name type="synonym">Stilbospora chartarum</name>
    <dbReference type="NCBI Taxonomy" id="1280523"/>
    <lineage>
        <taxon>Eukaryota</taxon>
        <taxon>Fungi</taxon>
        <taxon>Dikarya</taxon>
        <taxon>Ascomycota</taxon>
        <taxon>Pezizomycotina</taxon>
        <taxon>Sordariomycetes</taxon>
        <taxon>Hypocreomycetidae</taxon>
        <taxon>Hypocreales</taxon>
        <taxon>Stachybotryaceae</taxon>
        <taxon>Stachybotrys</taxon>
    </lineage>
</organism>
<dbReference type="EMBL" id="KL648295">
    <property type="protein sequence ID" value="KEY71440.1"/>
    <property type="molecule type" value="Genomic_DNA"/>
</dbReference>
<reference evidence="2 3" key="1">
    <citation type="journal article" date="2014" name="BMC Genomics">
        <title>Comparative genome sequencing reveals chemotype-specific gene clusters in the toxigenic black mold Stachybotrys.</title>
        <authorList>
            <person name="Semeiks J."/>
            <person name="Borek D."/>
            <person name="Otwinowski Z."/>
            <person name="Grishin N.V."/>
        </authorList>
    </citation>
    <scope>NUCLEOTIDE SEQUENCE [LARGE SCALE GENOMIC DNA]</scope>
    <source>
        <strain evidence="3">CBS 109288 / IBT 7711</strain>
    </source>
</reference>
<evidence type="ECO:0000313" key="2">
    <source>
        <dbReference type="EMBL" id="KEY71440.1"/>
    </source>
</evidence>
<feature type="compositionally biased region" description="Basic residues" evidence="1">
    <location>
        <begin position="30"/>
        <end position="39"/>
    </location>
</feature>
<feature type="compositionally biased region" description="Polar residues" evidence="1">
    <location>
        <begin position="98"/>
        <end position="115"/>
    </location>
</feature>
<name>A0A084B1L1_STACB</name>
<protein>
    <submittedName>
        <fullName evidence="2">Uncharacterized protein</fullName>
    </submittedName>
</protein>
<gene>
    <name evidence="2" type="ORF">S7711_11501</name>
</gene>
<dbReference type="HOGENOM" id="CLU_1035026_0_0_1"/>
<feature type="compositionally biased region" description="Low complexity" evidence="1">
    <location>
        <begin position="58"/>
        <end position="73"/>
    </location>
</feature>